<name>A0A078KXX8_9GAMM</name>
<dbReference type="Proteomes" id="UP000044071">
    <property type="component" value="Unassembled WGS sequence"/>
</dbReference>
<accession>A0A078KXX8</accession>
<proteinExistence type="predicted"/>
<evidence type="ECO:0000313" key="1">
    <source>
        <dbReference type="EMBL" id="CDZ77816.1"/>
    </source>
</evidence>
<dbReference type="EMBL" id="CCSB01000002">
    <property type="protein sequence ID" value="CDZ77816.1"/>
    <property type="molecule type" value="Genomic_DNA"/>
</dbReference>
<organism evidence="1 2">
    <name type="scientific">Legionella massiliensis</name>
    <dbReference type="NCBI Taxonomy" id="1034943"/>
    <lineage>
        <taxon>Bacteria</taxon>
        <taxon>Pseudomonadati</taxon>
        <taxon>Pseudomonadota</taxon>
        <taxon>Gammaproteobacteria</taxon>
        <taxon>Legionellales</taxon>
        <taxon>Legionellaceae</taxon>
        <taxon>Legionella</taxon>
    </lineage>
</organism>
<dbReference type="AlphaFoldDB" id="A0A078KXX8"/>
<sequence length="136" mass="15898">MVQRDQEKFARNIKISTLTTQLKEMFPQVLEETKTSNEQSLHAYFATRKAQYIDLKHLVTPKFRNGSWVNGNSEIRRFRKRYWSIGHILQTGLARSLLSFSDEEIKLSSNSSTGSLHKLAQCFIVLHFKMILRQSH</sequence>
<dbReference type="RefSeq" id="WP_043874287.1">
    <property type="nucleotide sequence ID" value="NZ_CCVW01000002.1"/>
</dbReference>
<reference evidence="1 2" key="1">
    <citation type="submission" date="2014-06" db="EMBL/GenBank/DDBJ databases">
        <authorList>
            <person name="Urmite Genomes Urmite Genomes"/>
        </authorList>
    </citation>
    <scope>NUCLEOTIDE SEQUENCE [LARGE SCALE GENOMIC DNA]</scope>
</reference>
<protein>
    <submittedName>
        <fullName evidence="1">Uncharacterized protein</fullName>
    </submittedName>
</protein>
<keyword evidence="2" id="KW-1185">Reference proteome</keyword>
<dbReference type="eggNOG" id="ENOG5033Q5X">
    <property type="taxonomic scope" value="Bacteria"/>
</dbReference>
<evidence type="ECO:0000313" key="2">
    <source>
        <dbReference type="Proteomes" id="UP000044071"/>
    </source>
</evidence>
<gene>
    <name evidence="1" type="ORF">BN59_02106</name>
</gene>
<dbReference type="OrthoDB" id="1313316at2"/>